<reference evidence="2 3" key="1">
    <citation type="submission" date="2018-05" db="EMBL/GenBank/DDBJ databases">
        <title>Spiribacter halobius sp. nov., a moderately halophilic bacterium isolated from marine solar saltern.</title>
        <authorList>
            <person name="Zheng W.-S."/>
            <person name="Lu D.-C."/>
            <person name="Du Z.-J."/>
        </authorList>
    </citation>
    <scope>NUCLEOTIDE SEQUENCE [LARGE SCALE GENOMIC DNA]</scope>
    <source>
        <strain evidence="2 3">E85</strain>
    </source>
</reference>
<dbReference type="Proteomes" id="UP000245474">
    <property type="component" value="Unassembled WGS sequence"/>
</dbReference>
<organism evidence="2 3">
    <name type="scientific">Sediminicurvatus halobius</name>
    <dbReference type="NCBI Taxonomy" id="2182432"/>
    <lineage>
        <taxon>Bacteria</taxon>
        <taxon>Pseudomonadati</taxon>
        <taxon>Pseudomonadota</taxon>
        <taxon>Gammaproteobacteria</taxon>
        <taxon>Chromatiales</taxon>
        <taxon>Ectothiorhodospiraceae</taxon>
        <taxon>Sediminicurvatus</taxon>
    </lineage>
</organism>
<dbReference type="OrthoDB" id="5324916at2"/>
<proteinExistence type="predicted"/>
<evidence type="ECO:0000313" key="2">
    <source>
        <dbReference type="EMBL" id="PWG62416.1"/>
    </source>
</evidence>
<dbReference type="PIRSF" id="PIRSF003203">
    <property type="entry name" value="AzlD"/>
    <property type="match status" value="1"/>
</dbReference>
<feature type="transmembrane region" description="Helical" evidence="1">
    <location>
        <begin position="41"/>
        <end position="58"/>
    </location>
</feature>
<keyword evidence="1" id="KW-1133">Transmembrane helix</keyword>
<feature type="transmembrane region" description="Helical" evidence="1">
    <location>
        <begin position="6"/>
        <end position="29"/>
    </location>
</feature>
<protein>
    <submittedName>
        <fullName evidence="2">Branched-chain amino acid transporter</fullName>
    </submittedName>
</protein>
<name>A0A2U2MZQ9_9GAMM</name>
<feature type="transmembrane region" description="Helical" evidence="1">
    <location>
        <begin position="89"/>
        <end position="107"/>
    </location>
</feature>
<keyword evidence="1" id="KW-0472">Membrane</keyword>
<gene>
    <name evidence="2" type="ORF">DEM34_12395</name>
</gene>
<accession>A0A2U2MZQ9</accession>
<dbReference type="Pfam" id="PF05437">
    <property type="entry name" value="AzlD"/>
    <property type="match status" value="1"/>
</dbReference>
<comment type="caution">
    <text evidence="2">The sequence shown here is derived from an EMBL/GenBank/DDBJ whole genome shotgun (WGS) entry which is preliminary data.</text>
</comment>
<evidence type="ECO:0000256" key="1">
    <source>
        <dbReference type="SAM" id="Phobius"/>
    </source>
</evidence>
<dbReference type="RefSeq" id="WP_109679132.1">
    <property type="nucleotide sequence ID" value="NZ_CP086615.1"/>
</dbReference>
<keyword evidence="3" id="KW-1185">Reference proteome</keyword>
<feature type="transmembrane region" description="Helical" evidence="1">
    <location>
        <begin position="64"/>
        <end position="82"/>
    </location>
</feature>
<dbReference type="InterPro" id="IPR008407">
    <property type="entry name" value="Brnchd-chn_aa_trnsp_AzlD"/>
</dbReference>
<evidence type="ECO:0000313" key="3">
    <source>
        <dbReference type="Proteomes" id="UP000245474"/>
    </source>
</evidence>
<dbReference type="AlphaFoldDB" id="A0A2U2MZQ9"/>
<dbReference type="EMBL" id="QFFI01000019">
    <property type="protein sequence ID" value="PWG62416.1"/>
    <property type="molecule type" value="Genomic_DNA"/>
</dbReference>
<sequence length="109" mass="11689">MGELGYLSAAIVIMALATFTTRAAPFVLLGRHADHPLLQYLGRYLPAAVMLLLVIYTLKDVAFTSAPFGLHHLAAIAVTAGLHLWRGHALLSIGAGTATFMVLLRLLTH</sequence>
<keyword evidence="1" id="KW-0812">Transmembrane</keyword>